<gene>
    <name evidence="7" type="ORF">LOD99_13858</name>
</gene>
<protein>
    <submittedName>
        <fullName evidence="7">G-protein coupled receptor</fullName>
    </submittedName>
</protein>
<feature type="transmembrane region" description="Helical" evidence="5">
    <location>
        <begin position="16"/>
        <end position="41"/>
    </location>
</feature>
<evidence type="ECO:0000259" key="6">
    <source>
        <dbReference type="PROSITE" id="PS50261"/>
    </source>
</evidence>
<dbReference type="SUPFAM" id="SSF81321">
    <property type="entry name" value="Family A G protein-coupled receptor-like"/>
    <property type="match status" value="1"/>
</dbReference>
<keyword evidence="2 5" id="KW-0812">Transmembrane</keyword>
<feature type="transmembrane region" description="Helical" evidence="5">
    <location>
        <begin position="142"/>
        <end position="164"/>
    </location>
</feature>
<evidence type="ECO:0000256" key="3">
    <source>
        <dbReference type="ARBA" id="ARBA00022989"/>
    </source>
</evidence>
<dbReference type="Gene3D" id="1.20.1070.10">
    <property type="entry name" value="Rhodopsin 7-helix transmembrane proteins"/>
    <property type="match status" value="1"/>
</dbReference>
<comment type="caution">
    <text evidence="7">The sequence shown here is derived from an EMBL/GenBank/DDBJ whole genome shotgun (WGS) entry which is preliminary data.</text>
</comment>
<evidence type="ECO:0000256" key="4">
    <source>
        <dbReference type="ARBA" id="ARBA00023136"/>
    </source>
</evidence>
<dbReference type="GO" id="GO:0004930">
    <property type="term" value="F:G protein-coupled receptor activity"/>
    <property type="evidence" value="ECO:0007669"/>
    <property type="project" value="InterPro"/>
</dbReference>
<feature type="domain" description="G-protein coupled receptors family 2 profile 2" evidence="6">
    <location>
        <begin position="19"/>
        <end position="315"/>
    </location>
</feature>
<dbReference type="PANTHER" id="PTHR23112">
    <property type="entry name" value="G PROTEIN-COUPLED RECEPTOR 157-RELATED"/>
    <property type="match status" value="1"/>
</dbReference>
<dbReference type="PANTHER" id="PTHR23112:SF47">
    <property type="entry name" value="G-PROTEIN COUPLED RECEPTOR 157"/>
    <property type="match status" value="1"/>
</dbReference>
<comment type="subcellular location">
    <subcellularLocation>
        <location evidence="1">Membrane</location>
        <topology evidence="1">Multi-pass membrane protein</topology>
    </subcellularLocation>
</comment>
<dbReference type="AlphaFoldDB" id="A0AAV7KNJ9"/>
<dbReference type="GO" id="GO:0005886">
    <property type="term" value="C:plasma membrane"/>
    <property type="evidence" value="ECO:0007669"/>
    <property type="project" value="TreeGrafter"/>
</dbReference>
<feature type="transmembrane region" description="Helical" evidence="5">
    <location>
        <begin position="53"/>
        <end position="75"/>
    </location>
</feature>
<feature type="transmembrane region" description="Helical" evidence="5">
    <location>
        <begin position="206"/>
        <end position="231"/>
    </location>
</feature>
<dbReference type="InterPro" id="IPR017981">
    <property type="entry name" value="GPCR_2-like_7TM"/>
</dbReference>
<keyword evidence="8" id="KW-1185">Reference proteome</keyword>
<keyword evidence="4 5" id="KW-0472">Membrane</keyword>
<feature type="transmembrane region" description="Helical" evidence="5">
    <location>
        <begin position="260"/>
        <end position="283"/>
    </location>
</feature>
<sequence length="364" mass="41689">MDLSCQLNNSTYSVKLLLLEIITGIMCVLSITGCLCIIISFCLYKELRTRARLIVVLLAFSVLCYTTANLVGIGVTHLQKKAEIYNNSILSTAVNNSNVLDTMCKVQAGLAVFFYIASIFWTYCIAFYILMSVLQSKIMSQITFYFFFIISWLVPSVIIAYLIVYDYLGYSCISVEKNSTIGAEVDVSSIWCTIAYAKVLNRDSRILINVLAFDVWLFMGYLILPIIFILVKIAMKKQASRLSTLYEQCLKSSREIDVKLLLIPLAFILINVWSTVRDILFFLQHKNDYYWLVVLQSVGDCSQGLVIFVIYFLMTRYVRQAMRKKCCSCRKESNGYKTIKASPIRQKWWKISKSHVLKEVSTVN</sequence>
<dbReference type="GO" id="GO:0007166">
    <property type="term" value="P:cell surface receptor signaling pathway"/>
    <property type="evidence" value="ECO:0007669"/>
    <property type="project" value="InterPro"/>
</dbReference>
<organism evidence="7 8">
    <name type="scientific">Oopsacas minuta</name>
    <dbReference type="NCBI Taxonomy" id="111878"/>
    <lineage>
        <taxon>Eukaryota</taxon>
        <taxon>Metazoa</taxon>
        <taxon>Porifera</taxon>
        <taxon>Hexactinellida</taxon>
        <taxon>Hexasterophora</taxon>
        <taxon>Lyssacinosida</taxon>
        <taxon>Leucopsacidae</taxon>
        <taxon>Oopsacas</taxon>
    </lineage>
</organism>
<dbReference type="Proteomes" id="UP001165289">
    <property type="component" value="Unassembled WGS sequence"/>
</dbReference>
<evidence type="ECO:0000256" key="2">
    <source>
        <dbReference type="ARBA" id="ARBA00022692"/>
    </source>
</evidence>
<dbReference type="EMBL" id="JAKMXF010000022">
    <property type="protein sequence ID" value="KAI6661136.1"/>
    <property type="molecule type" value="Genomic_DNA"/>
</dbReference>
<feature type="transmembrane region" description="Helical" evidence="5">
    <location>
        <begin position="108"/>
        <end position="130"/>
    </location>
</feature>
<dbReference type="InterPro" id="IPR000832">
    <property type="entry name" value="GPCR_2_secretin-like"/>
</dbReference>
<proteinExistence type="predicted"/>
<evidence type="ECO:0000313" key="8">
    <source>
        <dbReference type="Proteomes" id="UP001165289"/>
    </source>
</evidence>
<keyword evidence="3 5" id="KW-1133">Transmembrane helix</keyword>
<dbReference type="GO" id="GO:0007189">
    <property type="term" value="P:adenylate cyclase-activating G protein-coupled receptor signaling pathway"/>
    <property type="evidence" value="ECO:0007669"/>
    <property type="project" value="TreeGrafter"/>
</dbReference>
<reference evidence="7 8" key="1">
    <citation type="journal article" date="2023" name="BMC Biol.">
        <title>The compact genome of the sponge Oopsacas minuta (Hexactinellida) is lacking key metazoan core genes.</title>
        <authorList>
            <person name="Santini S."/>
            <person name="Schenkelaars Q."/>
            <person name="Jourda C."/>
            <person name="Duchesne M."/>
            <person name="Belahbib H."/>
            <person name="Rocher C."/>
            <person name="Selva M."/>
            <person name="Riesgo A."/>
            <person name="Vervoort M."/>
            <person name="Leys S.P."/>
            <person name="Kodjabachian L."/>
            <person name="Le Bivic A."/>
            <person name="Borchiellini C."/>
            <person name="Claverie J.M."/>
            <person name="Renard E."/>
        </authorList>
    </citation>
    <scope>NUCLEOTIDE SEQUENCE [LARGE SCALE GENOMIC DNA]</scope>
    <source>
        <strain evidence="7">SPO-2</strain>
    </source>
</reference>
<name>A0AAV7KNJ9_9METZ</name>
<dbReference type="PROSITE" id="PS50261">
    <property type="entry name" value="G_PROTEIN_RECEP_F2_4"/>
    <property type="match status" value="1"/>
</dbReference>
<evidence type="ECO:0000256" key="5">
    <source>
        <dbReference type="SAM" id="Phobius"/>
    </source>
</evidence>
<accession>A0AAV7KNJ9</accession>
<feature type="transmembrane region" description="Helical" evidence="5">
    <location>
        <begin position="289"/>
        <end position="314"/>
    </location>
</feature>
<dbReference type="Pfam" id="PF00002">
    <property type="entry name" value="7tm_2"/>
    <property type="match status" value="1"/>
</dbReference>
<keyword evidence="7" id="KW-0675">Receptor</keyword>
<evidence type="ECO:0000313" key="7">
    <source>
        <dbReference type="EMBL" id="KAI6661136.1"/>
    </source>
</evidence>
<evidence type="ECO:0000256" key="1">
    <source>
        <dbReference type="ARBA" id="ARBA00004141"/>
    </source>
</evidence>